<proteinExistence type="predicted"/>
<comment type="caution">
    <text evidence="2">The sequence shown here is derived from an EMBL/GenBank/DDBJ whole genome shotgun (WGS) entry which is preliminary data.</text>
</comment>
<evidence type="ECO:0008006" key="4">
    <source>
        <dbReference type="Google" id="ProtNLM"/>
    </source>
</evidence>
<evidence type="ECO:0000313" key="3">
    <source>
        <dbReference type="Proteomes" id="UP000238081"/>
    </source>
</evidence>
<dbReference type="RefSeq" id="WP_104675521.1">
    <property type="nucleotide sequence ID" value="NZ_LRDH01000002.1"/>
</dbReference>
<name>A0A2S7FF82_CLOBU</name>
<accession>A0A2S7FF82</accession>
<sequence length="619" mass="72886">MENINVLIEQRDEILSKIKNIEESCEGIDNENNAKKITALNMNKSNLIAQKTNITAELQKIEQQLSSINVEINNLSGKGIDRILDAIKEQRWYFFKNKPKVLMDRETGLLWANLDYYNSGINENGDDHNYNEKYSSIFELNLDGYLGWKLPNKEQFIKMIEDKTFPFQKGEYHAIKEKITWRIENGSNAKSISLSSNFKSIDSWSSQWLPCNQSLMQADYANNVCEDNKIYAEKERLQFTLDLFTNNNLEPIFNDEEITALYRKIFIEKPVLIDKLNELQLQINDMQKEVLLSSTFDYNTLLIKYDLKNIDKSVIKYYEAVKKWIDNLMDKMKYYEEVKSDIIRDCNVIGLSLSKKYEDSPNLTDEENELLKSRQMFFKKHFELGMNNVNLRLLSIKKQAERIENRIEEINDGDNAIEELALLESENRASFSFIAENTSNIIKNALVKIEYFEKHKNFTGLAVKVWDEWTDDYKAFKTAKKEELKNLCEDDGIEQEIWECWFEDWNKNRLVVEKQLLPLIERGLKGDIITNEVQADSDVRSSNVIRKLLELLKTYKENIDDFYIEERKGIYQKFAFQSGGDLQEKFESESQLYKITSGFQEELQKIIFSLIRLKIRYSF</sequence>
<keyword evidence="1" id="KW-0175">Coiled coil</keyword>
<reference evidence="2 3" key="1">
    <citation type="submission" date="2016-01" db="EMBL/GenBank/DDBJ databases">
        <title>Characterization of the Clostridium difficile lineages that are prevalent in Hong Kong and China.</title>
        <authorList>
            <person name="Kwok J.S.-L."/>
            <person name="Lam W.-Y."/>
            <person name="Ip M."/>
            <person name="Chan T.-F."/>
            <person name="Hawkey P.M."/>
            <person name="Tsui S.K.-W."/>
        </authorList>
    </citation>
    <scope>NUCLEOTIDE SEQUENCE [LARGE SCALE GENOMIC DNA]</scope>
    <source>
        <strain evidence="2 3">300064</strain>
    </source>
</reference>
<evidence type="ECO:0000313" key="2">
    <source>
        <dbReference type="EMBL" id="PPV17749.1"/>
    </source>
</evidence>
<dbReference type="EMBL" id="LRDH01000002">
    <property type="protein sequence ID" value="PPV17749.1"/>
    <property type="molecule type" value="Genomic_DNA"/>
</dbReference>
<feature type="coiled-coil region" evidence="1">
    <location>
        <begin position="386"/>
        <end position="413"/>
    </location>
</feature>
<feature type="coiled-coil region" evidence="1">
    <location>
        <begin position="4"/>
        <end position="78"/>
    </location>
</feature>
<organism evidence="2 3">
    <name type="scientific">Clostridium butyricum</name>
    <dbReference type="NCBI Taxonomy" id="1492"/>
    <lineage>
        <taxon>Bacteria</taxon>
        <taxon>Bacillati</taxon>
        <taxon>Bacillota</taxon>
        <taxon>Clostridia</taxon>
        <taxon>Eubacteriales</taxon>
        <taxon>Clostridiaceae</taxon>
        <taxon>Clostridium</taxon>
    </lineage>
</organism>
<dbReference type="Proteomes" id="UP000238081">
    <property type="component" value="Unassembled WGS sequence"/>
</dbReference>
<protein>
    <recommendedName>
        <fullName evidence="4">DUF1566 domain-containing protein</fullName>
    </recommendedName>
</protein>
<dbReference type="AlphaFoldDB" id="A0A2S7FF82"/>
<evidence type="ECO:0000256" key="1">
    <source>
        <dbReference type="SAM" id="Coils"/>
    </source>
</evidence>
<gene>
    <name evidence="2" type="ORF">AWN73_07025</name>
</gene>